<feature type="transmembrane region" description="Helical" evidence="2">
    <location>
        <begin position="146"/>
        <end position="168"/>
    </location>
</feature>
<protein>
    <submittedName>
        <fullName evidence="3">Uncharacterized protein</fullName>
    </submittedName>
</protein>
<sequence length="323" mass="36269">MVPTIHFCKIRTICFLKPTSAEIIFGLVAIAIRSIYTLMFLLVNFSDTIKQRDLGKNGYNFYFSDPWIGRSLSELSPHLESYKIGSVVCEGIFRISAAVLLIVAAFQSSIILLRVWIKIMLVLMVFLMNDIIFIIINGILQKDPFLIVSPLIVIMVRLPIFLMMMALVDTHWRQLDEAERNSFDVKSVLNRALSVFNPAPRVQYPSIDALNRQHLGRVGGRYHSRTKSNSTSPSSPPKFSMFSPKHMFRGLTPPEKRKSVSTPERLLLTKRLSQSSSLGEAINPQSISSNSNESRGTRTASLSKGSDAAEKEPPPPETTDREP</sequence>
<keyword evidence="2" id="KW-0472">Membrane</keyword>
<feature type="compositionally biased region" description="Low complexity" evidence="1">
    <location>
        <begin position="227"/>
        <end position="244"/>
    </location>
</feature>
<dbReference type="Proteomes" id="UP001307889">
    <property type="component" value="Chromosome 3"/>
</dbReference>
<evidence type="ECO:0000313" key="4">
    <source>
        <dbReference type="Proteomes" id="UP001307889"/>
    </source>
</evidence>
<feature type="transmembrane region" description="Helical" evidence="2">
    <location>
        <begin position="92"/>
        <end position="113"/>
    </location>
</feature>
<organism evidence="3 4">
    <name type="scientific">Nesidiocoris tenuis</name>
    <dbReference type="NCBI Taxonomy" id="355587"/>
    <lineage>
        <taxon>Eukaryota</taxon>
        <taxon>Metazoa</taxon>
        <taxon>Ecdysozoa</taxon>
        <taxon>Arthropoda</taxon>
        <taxon>Hexapoda</taxon>
        <taxon>Insecta</taxon>
        <taxon>Pterygota</taxon>
        <taxon>Neoptera</taxon>
        <taxon>Paraneoptera</taxon>
        <taxon>Hemiptera</taxon>
        <taxon>Heteroptera</taxon>
        <taxon>Panheteroptera</taxon>
        <taxon>Cimicomorpha</taxon>
        <taxon>Miridae</taxon>
        <taxon>Dicyphina</taxon>
        <taxon>Nesidiocoris</taxon>
    </lineage>
</organism>
<evidence type="ECO:0000313" key="3">
    <source>
        <dbReference type="EMBL" id="BES92779.1"/>
    </source>
</evidence>
<evidence type="ECO:0000256" key="2">
    <source>
        <dbReference type="SAM" id="Phobius"/>
    </source>
</evidence>
<keyword evidence="4" id="KW-1185">Reference proteome</keyword>
<proteinExistence type="predicted"/>
<keyword evidence="2" id="KW-1133">Transmembrane helix</keyword>
<name>A0ABN7AMX8_9HEMI</name>
<dbReference type="EMBL" id="AP028911">
    <property type="protein sequence ID" value="BES92779.1"/>
    <property type="molecule type" value="Genomic_DNA"/>
</dbReference>
<feature type="region of interest" description="Disordered" evidence="1">
    <location>
        <begin position="220"/>
        <end position="323"/>
    </location>
</feature>
<evidence type="ECO:0000256" key="1">
    <source>
        <dbReference type="SAM" id="MobiDB-lite"/>
    </source>
</evidence>
<gene>
    <name evidence="3" type="ORF">NTJ_05589</name>
</gene>
<feature type="compositionally biased region" description="Basic and acidic residues" evidence="1">
    <location>
        <begin position="307"/>
        <end position="323"/>
    </location>
</feature>
<reference evidence="3 4" key="1">
    <citation type="submission" date="2023-09" db="EMBL/GenBank/DDBJ databases">
        <title>Nesidiocoris tenuis whole genome shotgun sequence.</title>
        <authorList>
            <person name="Shibata T."/>
            <person name="Shimoda M."/>
            <person name="Kobayashi T."/>
            <person name="Uehara T."/>
        </authorList>
    </citation>
    <scope>NUCLEOTIDE SEQUENCE [LARGE SCALE GENOMIC DNA]</scope>
    <source>
        <strain evidence="3 4">Japan</strain>
    </source>
</reference>
<feature type="compositionally biased region" description="Polar residues" evidence="1">
    <location>
        <begin position="271"/>
        <end position="304"/>
    </location>
</feature>
<keyword evidence="2" id="KW-0812">Transmembrane</keyword>
<accession>A0ABN7AMX8</accession>
<feature type="transmembrane region" description="Helical" evidence="2">
    <location>
        <begin position="120"/>
        <end position="140"/>
    </location>
</feature>
<feature type="transmembrane region" description="Helical" evidence="2">
    <location>
        <begin position="21"/>
        <end position="43"/>
    </location>
</feature>